<dbReference type="SUPFAM" id="SSF52540">
    <property type="entry name" value="P-loop containing nucleoside triphosphate hydrolases"/>
    <property type="match status" value="1"/>
</dbReference>
<dbReference type="PANTHER" id="PTHR30258:SF2">
    <property type="entry name" value="COMG OPERON PROTEIN 1"/>
    <property type="match status" value="1"/>
</dbReference>
<dbReference type="GO" id="GO:0005524">
    <property type="term" value="F:ATP binding"/>
    <property type="evidence" value="ECO:0007669"/>
    <property type="project" value="UniProtKB-KW"/>
</dbReference>
<dbReference type="RefSeq" id="WP_042534757.1">
    <property type="nucleotide sequence ID" value="NZ_CAXOIH010000001.1"/>
</dbReference>
<dbReference type="NCBIfam" id="NF041000">
    <property type="entry name" value="ATPase_ComGA"/>
    <property type="match status" value="1"/>
</dbReference>
<keyword evidence="3" id="KW-0067">ATP-binding</keyword>
<dbReference type="EMBL" id="CDGG01000001">
    <property type="protein sequence ID" value="CEI84130.1"/>
    <property type="molecule type" value="Genomic_DNA"/>
</dbReference>
<evidence type="ECO:0000256" key="1">
    <source>
        <dbReference type="ARBA" id="ARBA00006611"/>
    </source>
</evidence>
<reference evidence="5 6" key="1">
    <citation type="submission" date="2014-11" db="EMBL/GenBank/DDBJ databases">
        <authorList>
            <person name="Urmite Genomes Urmite Genomes"/>
        </authorList>
    </citation>
    <scope>NUCLEOTIDE SEQUENCE [LARGE SCALE GENOMIC DNA]</scope>
    <source>
        <strain evidence="5 6">Oc5</strain>
    </source>
</reference>
<organism evidence="5 6">
    <name type="scientific">Oceanobacillus oncorhynchi</name>
    <dbReference type="NCBI Taxonomy" id="545501"/>
    <lineage>
        <taxon>Bacteria</taxon>
        <taxon>Bacillati</taxon>
        <taxon>Bacillota</taxon>
        <taxon>Bacilli</taxon>
        <taxon>Bacillales</taxon>
        <taxon>Bacillaceae</taxon>
        <taxon>Oceanobacillus</taxon>
    </lineage>
</organism>
<dbReference type="Pfam" id="PF00437">
    <property type="entry name" value="T2SSE"/>
    <property type="match status" value="1"/>
</dbReference>
<protein>
    <submittedName>
        <fullName evidence="5">Type II secretion system protein E</fullName>
    </submittedName>
</protein>
<keyword evidence="2" id="KW-0547">Nucleotide-binding</keyword>
<name>A0A0A1MFF1_9BACI</name>
<feature type="domain" description="Bacterial type II secretion system protein E" evidence="4">
    <location>
        <begin position="204"/>
        <end position="218"/>
    </location>
</feature>
<evidence type="ECO:0000256" key="3">
    <source>
        <dbReference type="ARBA" id="ARBA00022840"/>
    </source>
</evidence>
<dbReference type="InterPro" id="IPR047667">
    <property type="entry name" value="ATPase_ComGA"/>
</dbReference>
<dbReference type="GO" id="GO:0005886">
    <property type="term" value="C:plasma membrane"/>
    <property type="evidence" value="ECO:0007669"/>
    <property type="project" value="TreeGrafter"/>
</dbReference>
<evidence type="ECO:0000313" key="6">
    <source>
        <dbReference type="Proteomes" id="UP000040453"/>
    </source>
</evidence>
<evidence type="ECO:0000256" key="2">
    <source>
        <dbReference type="ARBA" id="ARBA00022741"/>
    </source>
</evidence>
<comment type="similarity">
    <text evidence="1">Belongs to the GSP E family.</text>
</comment>
<proteinExistence type="inferred from homology"/>
<dbReference type="Gene3D" id="3.30.450.90">
    <property type="match status" value="1"/>
</dbReference>
<evidence type="ECO:0000313" key="5">
    <source>
        <dbReference type="EMBL" id="CEI84130.1"/>
    </source>
</evidence>
<accession>A0A0A1MFF1</accession>
<dbReference type="PANTHER" id="PTHR30258">
    <property type="entry name" value="TYPE II SECRETION SYSTEM PROTEIN GSPE-RELATED"/>
    <property type="match status" value="1"/>
</dbReference>
<dbReference type="Proteomes" id="UP000040453">
    <property type="component" value="Unassembled WGS sequence"/>
</dbReference>
<dbReference type="OrthoDB" id="9808272at2"/>
<gene>
    <name evidence="5" type="primary">epsE</name>
    <name evidence="5" type="ORF">BN997_04065</name>
</gene>
<dbReference type="AlphaFoldDB" id="A0A0A1MFF1"/>
<dbReference type="Gene3D" id="3.40.50.300">
    <property type="entry name" value="P-loop containing nucleotide triphosphate hydrolases"/>
    <property type="match status" value="1"/>
</dbReference>
<sequence length="332" mass="37961">MNHVTKLSDDLFQSATKQHASDIHFYPYEQETEIYFRIHGKRTFIRTILTKQYQLLRTFFKFSANMDIGESRKPQAGTMIWSFESKDYALRISTLPHYQQETIAIRILPQNDTLPLDYLFLFPKQIKQMRRWMSHESGLILITGATGSGKSSTLYSLLETEMKERPCQIISLEDPIERKIKQILQVQINERAGISYQAGLKAALRHDPDILMVGEIRDKETAHFAVEAALTGHLVLSTLHAKNAVGTIFRLKEMGIKTADLHQILIGVGALRLIPIRRKNKQQRSAIGELIEGIHLTKAIEGSLQALPEKQQFKNLQRKAFAYGFTETISPQ</sequence>
<keyword evidence="6" id="KW-1185">Reference proteome</keyword>
<dbReference type="GO" id="GO:0016887">
    <property type="term" value="F:ATP hydrolysis activity"/>
    <property type="evidence" value="ECO:0007669"/>
    <property type="project" value="TreeGrafter"/>
</dbReference>
<evidence type="ECO:0000259" key="4">
    <source>
        <dbReference type="PROSITE" id="PS00662"/>
    </source>
</evidence>
<dbReference type="InterPro" id="IPR001482">
    <property type="entry name" value="T2SS/T4SS_dom"/>
</dbReference>
<dbReference type="PROSITE" id="PS00662">
    <property type="entry name" value="T2SP_E"/>
    <property type="match status" value="1"/>
</dbReference>
<dbReference type="STRING" id="545501.BN997_04065"/>
<dbReference type="CDD" id="cd01129">
    <property type="entry name" value="PulE-GspE-like"/>
    <property type="match status" value="1"/>
</dbReference>
<dbReference type="InterPro" id="IPR027417">
    <property type="entry name" value="P-loop_NTPase"/>
</dbReference>